<feature type="domain" description="WYL" evidence="1">
    <location>
        <begin position="135"/>
        <end position="196"/>
    </location>
</feature>
<dbReference type="EMBL" id="JACJVN010000006">
    <property type="protein sequence ID" value="MBB6675928.1"/>
    <property type="molecule type" value="Genomic_DNA"/>
</dbReference>
<dbReference type="PANTHER" id="PTHR34580:SF3">
    <property type="entry name" value="PROTEIN PAFB"/>
    <property type="match status" value="1"/>
</dbReference>
<accession>A0A841T923</accession>
<dbReference type="PROSITE" id="PS52050">
    <property type="entry name" value="WYL"/>
    <property type="match status" value="1"/>
</dbReference>
<name>A0A841T923_9BACL</name>
<dbReference type="RefSeq" id="WP_185177231.1">
    <property type="nucleotide sequence ID" value="NZ_CBCSEP010000014.1"/>
</dbReference>
<proteinExistence type="predicted"/>
<dbReference type="Pfam" id="PF13280">
    <property type="entry name" value="WYL"/>
    <property type="match status" value="1"/>
</dbReference>
<keyword evidence="3" id="KW-1185">Reference proteome</keyword>
<dbReference type="InterPro" id="IPR026881">
    <property type="entry name" value="WYL_dom"/>
</dbReference>
<reference evidence="2 3" key="1">
    <citation type="submission" date="2020-08" db="EMBL/GenBank/DDBJ databases">
        <title>Cohnella phylogeny.</title>
        <authorList>
            <person name="Dunlap C."/>
        </authorList>
    </citation>
    <scope>NUCLEOTIDE SEQUENCE [LARGE SCALE GENOMIC DNA]</scope>
    <source>
        <strain evidence="2 3">DSM 103658</strain>
    </source>
</reference>
<dbReference type="Proteomes" id="UP000574133">
    <property type="component" value="Unassembled WGS sequence"/>
</dbReference>
<sequence>MSQIHRIQWFDQQIRVGGYPNSGSIAEKFEISRRQAQRDIEYMESTLRAPLVYLAKHRGYTYEDQTYVLPHLYMTEEEKKVLRFLVHRYRQYNYDNAEAARRVAHLLDRFTGEEETEIYSRLPLFDANPKLLQTMLRLSSAIREARAVRLGYEGSSRTVHPLRLLSHYNTDYVAAYCESTSKHQLFRLDGIDDLTVTDRSFDPAESEAGMPEAEALPVRKPFTARLRLKDALAGGNWNGFTARASEEAGVYEVDFHDIDAFMRHLATASWEAILAPKWLKNKLRERCADMLNRIDGGNG</sequence>
<dbReference type="InterPro" id="IPR051534">
    <property type="entry name" value="CBASS_pafABC_assoc_protein"/>
</dbReference>
<organism evidence="2 3">
    <name type="scientific">Cohnella lubricantis</name>
    <dbReference type="NCBI Taxonomy" id="2163172"/>
    <lineage>
        <taxon>Bacteria</taxon>
        <taxon>Bacillati</taxon>
        <taxon>Bacillota</taxon>
        <taxon>Bacilli</taxon>
        <taxon>Bacillales</taxon>
        <taxon>Paenibacillaceae</taxon>
        <taxon>Cohnella</taxon>
    </lineage>
</organism>
<protein>
    <submittedName>
        <fullName evidence="2">WYL domain-containing protein</fullName>
    </submittedName>
</protein>
<dbReference type="AlphaFoldDB" id="A0A841T923"/>
<evidence type="ECO:0000313" key="3">
    <source>
        <dbReference type="Proteomes" id="UP000574133"/>
    </source>
</evidence>
<evidence type="ECO:0000313" key="2">
    <source>
        <dbReference type="EMBL" id="MBB6675928.1"/>
    </source>
</evidence>
<comment type="caution">
    <text evidence="2">The sequence shown here is derived from an EMBL/GenBank/DDBJ whole genome shotgun (WGS) entry which is preliminary data.</text>
</comment>
<gene>
    <name evidence="2" type="ORF">H4Q31_01150</name>
</gene>
<dbReference type="PANTHER" id="PTHR34580">
    <property type="match status" value="1"/>
</dbReference>
<evidence type="ECO:0000259" key="1">
    <source>
        <dbReference type="Pfam" id="PF13280"/>
    </source>
</evidence>